<keyword evidence="3" id="KW-1185">Reference proteome</keyword>
<accession>A0A4R3KUK9</accession>
<organism evidence="2 3">
    <name type="scientific">Anseongella ginsenosidimutans</name>
    <dbReference type="NCBI Taxonomy" id="496056"/>
    <lineage>
        <taxon>Bacteria</taxon>
        <taxon>Pseudomonadati</taxon>
        <taxon>Bacteroidota</taxon>
        <taxon>Sphingobacteriia</taxon>
        <taxon>Sphingobacteriales</taxon>
        <taxon>Sphingobacteriaceae</taxon>
        <taxon>Anseongella</taxon>
    </lineage>
</organism>
<dbReference type="AlphaFoldDB" id="A0A4R3KUK9"/>
<evidence type="ECO:0000313" key="3">
    <source>
        <dbReference type="Proteomes" id="UP000295807"/>
    </source>
</evidence>
<dbReference type="InterPro" id="IPR045938">
    <property type="entry name" value="DUF6358"/>
</dbReference>
<reference evidence="2 3" key="1">
    <citation type="submission" date="2019-03" db="EMBL/GenBank/DDBJ databases">
        <title>Genomic Encyclopedia of Type Strains, Phase IV (KMG-IV): sequencing the most valuable type-strain genomes for metagenomic binning, comparative biology and taxonomic classification.</title>
        <authorList>
            <person name="Goeker M."/>
        </authorList>
    </citation>
    <scope>NUCLEOTIDE SEQUENCE [LARGE SCALE GENOMIC DNA]</scope>
    <source>
        <strain evidence="2 3">DSM 21100</strain>
    </source>
</reference>
<sequence length="63" mass="7311">MTKKLITNVGINVMLFLSFILLMKVYDTGNAAQLIAAFLGFIMFVVLKIVYIRKVRRMQKEEK</sequence>
<dbReference type="OrthoDB" id="894330at2"/>
<keyword evidence="1" id="KW-0812">Transmembrane</keyword>
<dbReference type="RefSeq" id="WP_132128198.1">
    <property type="nucleotide sequence ID" value="NZ_CP042432.1"/>
</dbReference>
<feature type="transmembrane region" description="Helical" evidence="1">
    <location>
        <begin position="32"/>
        <end position="51"/>
    </location>
</feature>
<protein>
    <submittedName>
        <fullName evidence="2">Uncharacterized protein</fullName>
    </submittedName>
</protein>
<dbReference type="EMBL" id="SMAD01000002">
    <property type="protein sequence ID" value="TCS89109.1"/>
    <property type="molecule type" value="Genomic_DNA"/>
</dbReference>
<keyword evidence="1" id="KW-0472">Membrane</keyword>
<feature type="transmembrane region" description="Helical" evidence="1">
    <location>
        <begin position="5"/>
        <end position="26"/>
    </location>
</feature>
<dbReference type="Pfam" id="PF19885">
    <property type="entry name" value="DUF6358"/>
    <property type="match status" value="1"/>
</dbReference>
<evidence type="ECO:0000256" key="1">
    <source>
        <dbReference type="SAM" id="Phobius"/>
    </source>
</evidence>
<gene>
    <name evidence="2" type="ORF">EDD80_102302</name>
</gene>
<dbReference type="Proteomes" id="UP000295807">
    <property type="component" value="Unassembled WGS sequence"/>
</dbReference>
<name>A0A4R3KUK9_9SPHI</name>
<proteinExistence type="predicted"/>
<comment type="caution">
    <text evidence="2">The sequence shown here is derived from an EMBL/GenBank/DDBJ whole genome shotgun (WGS) entry which is preliminary data.</text>
</comment>
<evidence type="ECO:0000313" key="2">
    <source>
        <dbReference type="EMBL" id="TCS89109.1"/>
    </source>
</evidence>
<keyword evidence="1" id="KW-1133">Transmembrane helix</keyword>